<feature type="region of interest" description="Disordered" evidence="1">
    <location>
        <begin position="134"/>
        <end position="156"/>
    </location>
</feature>
<dbReference type="EMBL" id="NBNE01000033">
    <property type="protein sequence ID" value="OWZ23990.1"/>
    <property type="molecule type" value="Genomic_DNA"/>
</dbReference>
<dbReference type="Proteomes" id="UP000198211">
    <property type="component" value="Unassembled WGS sequence"/>
</dbReference>
<name>A0A225X442_9STRA</name>
<keyword evidence="4" id="KW-1185">Reference proteome</keyword>
<gene>
    <name evidence="3" type="ORF">PHMEG_0001025</name>
</gene>
<evidence type="ECO:0000313" key="3">
    <source>
        <dbReference type="EMBL" id="OWZ23990.1"/>
    </source>
</evidence>
<feature type="domain" description="Myb/SANT-like" evidence="2">
    <location>
        <begin position="178"/>
        <end position="252"/>
    </location>
</feature>
<dbReference type="InterPro" id="IPR024752">
    <property type="entry name" value="Myb/SANT-like_dom"/>
</dbReference>
<evidence type="ECO:0000259" key="2">
    <source>
        <dbReference type="Pfam" id="PF12776"/>
    </source>
</evidence>
<comment type="caution">
    <text evidence="3">The sequence shown here is derived from an EMBL/GenBank/DDBJ whole genome shotgun (WGS) entry which is preliminary data.</text>
</comment>
<feature type="domain" description="Myb/SANT-like" evidence="2">
    <location>
        <begin position="14"/>
        <end position="83"/>
    </location>
</feature>
<dbReference type="PANTHER" id="PTHR47584:SF14">
    <property type="entry name" value="L10-INTERACTING MYB DOMAIN-CONTAINING PROTEIN-LIKE"/>
    <property type="match status" value="1"/>
</dbReference>
<organism evidence="3 4">
    <name type="scientific">Phytophthora megakarya</name>
    <dbReference type="NCBI Taxonomy" id="4795"/>
    <lineage>
        <taxon>Eukaryota</taxon>
        <taxon>Sar</taxon>
        <taxon>Stramenopiles</taxon>
        <taxon>Oomycota</taxon>
        <taxon>Peronosporomycetes</taxon>
        <taxon>Peronosporales</taxon>
        <taxon>Peronosporaceae</taxon>
        <taxon>Phytophthora</taxon>
    </lineage>
</organism>
<accession>A0A225X442</accession>
<dbReference type="AlphaFoldDB" id="A0A225X442"/>
<evidence type="ECO:0000313" key="4">
    <source>
        <dbReference type="Proteomes" id="UP000198211"/>
    </source>
</evidence>
<reference evidence="4" key="1">
    <citation type="submission" date="2017-03" db="EMBL/GenBank/DDBJ databases">
        <title>Phytopthora megakarya and P. palmivora, two closely related causual agents of cacao black pod achieved similar genome size and gene model numbers by different mechanisms.</title>
        <authorList>
            <person name="Ali S."/>
            <person name="Shao J."/>
            <person name="Larry D.J."/>
            <person name="Kronmiller B."/>
            <person name="Shen D."/>
            <person name="Strem M.D."/>
            <person name="Melnick R.L."/>
            <person name="Guiltinan M.J."/>
            <person name="Tyler B.M."/>
            <person name="Meinhardt L.W."/>
            <person name="Bailey B.A."/>
        </authorList>
    </citation>
    <scope>NUCLEOTIDE SEQUENCE [LARGE SCALE GENOMIC DNA]</scope>
    <source>
        <strain evidence="4">zdho120</strain>
    </source>
</reference>
<protein>
    <recommendedName>
        <fullName evidence="2">Myb/SANT-like domain-containing protein</fullName>
    </recommendedName>
</protein>
<dbReference type="InterPro" id="IPR045026">
    <property type="entry name" value="LIMYB"/>
</dbReference>
<proteinExistence type="predicted"/>
<sequence length="420" mass="46787">MSAKTKQVGKRAVWGLDEEQALLELFEKARQDPDARTGRGVKAKTWEDITVEVNKRFKCGFQVDQIKSKYARLLMEYELFKESGGEEGPMTAGDWDKLIATRPEHASRFRQFKENGCPHTEICRRIIADKVKLTDSNSTGQKPREERKPRAKRSTRSYNVLPEPKKACIEVGHSGTGWSLMESKLLLFLCWRAKNDRHVFGEEGLKPQGWTDVTTELNEHTTANFSEKEIKDMYVELMQRYQQYKSATGFSGDIKTNPKDEMDWERLIRERPGHYAELEKLKDAGGFPHVEVCSLIKGDTEPNGMGPASINDYLVTGAVQNPVPAPTPSQVQTSAHAVASAQASLSANALSYLLPATANLVTSMVPPAANGQAATADQGGATGTPAVFSQQLHDNLNMFLKTATAYLVMLINDHNQEREL</sequence>
<dbReference type="Pfam" id="PF12776">
    <property type="entry name" value="Myb_DNA-bind_3"/>
    <property type="match status" value="2"/>
</dbReference>
<evidence type="ECO:0000256" key="1">
    <source>
        <dbReference type="SAM" id="MobiDB-lite"/>
    </source>
</evidence>
<dbReference type="PANTHER" id="PTHR47584">
    <property type="match status" value="1"/>
</dbReference>
<dbReference type="OrthoDB" id="117342at2759"/>